<dbReference type="Pfam" id="PF00005">
    <property type="entry name" value="ABC_tran"/>
    <property type="match status" value="2"/>
</dbReference>
<dbReference type="GO" id="GO:0003723">
    <property type="term" value="F:RNA binding"/>
    <property type="evidence" value="ECO:0007669"/>
    <property type="project" value="UniProtKB-UniRule"/>
</dbReference>
<dbReference type="InterPro" id="IPR017871">
    <property type="entry name" value="ABC_transporter-like_CS"/>
</dbReference>
<reference evidence="16" key="1">
    <citation type="submission" date="2020-06" db="EMBL/GenBank/DDBJ databases">
        <title>WGS assembly of Ceratodon purpureus strain R40.</title>
        <authorList>
            <person name="Carey S.B."/>
            <person name="Jenkins J."/>
            <person name="Shu S."/>
            <person name="Lovell J.T."/>
            <person name="Sreedasyam A."/>
            <person name="Maumus F."/>
            <person name="Tiley G.P."/>
            <person name="Fernandez-Pozo N."/>
            <person name="Barry K."/>
            <person name="Chen C."/>
            <person name="Wang M."/>
            <person name="Lipzen A."/>
            <person name="Daum C."/>
            <person name="Saski C.A."/>
            <person name="Payton A.C."/>
            <person name="Mcbreen J.C."/>
            <person name="Conrad R.E."/>
            <person name="Kollar L.M."/>
            <person name="Olsson S."/>
            <person name="Huttunen S."/>
            <person name="Landis J.B."/>
            <person name="Wickett N.J."/>
            <person name="Johnson M.G."/>
            <person name="Rensing S.A."/>
            <person name="Grimwood J."/>
            <person name="Schmutz J."/>
            <person name="Mcdaniel S.F."/>
        </authorList>
    </citation>
    <scope>NUCLEOTIDE SEQUENCE</scope>
    <source>
        <strain evidence="16">R40</strain>
    </source>
</reference>
<dbReference type="FunFam" id="3.40.50.300:FF:000251">
    <property type="entry name" value="ABC transporter B family member 19"/>
    <property type="match status" value="1"/>
</dbReference>
<evidence type="ECO:0000313" key="16">
    <source>
        <dbReference type="EMBL" id="KAG0588089.1"/>
    </source>
</evidence>
<dbReference type="PROSITE" id="PS50084">
    <property type="entry name" value="KH_TYPE_1"/>
    <property type="match status" value="1"/>
</dbReference>
<name>A0A8T0IYW3_CERPU</name>
<dbReference type="EMBL" id="CM026422">
    <property type="protein sequence ID" value="KAG0588089.1"/>
    <property type="molecule type" value="Genomic_DNA"/>
</dbReference>
<dbReference type="InterPro" id="IPR003593">
    <property type="entry name" value="AAA+_ATPase"/>
</dbReference>
<feature type="domain" description="ABC transmembrane type-1" evidence="15">
    <location>
        <begin position="86"/>
        <end position="374"/>
    </location>
</feature>
<protein>
    <submittedName>
        <fullName evidence="16">Uncharacterized protein</fullName>
    </submittedName>
</protein>
<dbReference type="PROSITE" id="PS00211">
    <property type="entry name" value="ABC_TRANSPORTER_1"/>
    <property type="match status" value="2"/>
</dbReference>
<dbReference type="GO" id="GO:0140359">
    <property type="term" value="F:ABC-type transporter activity"/>
    <property type="evidence" value="ECO:0007669"/>
    <property type="project" value="InterPro"/>
</dbReference>
<feature type="transmembrane region" description="Helical" evidence="13">
    <location>
        <begin position="792"/>
        <end position="814"/>
    </location>
</feature>
<evidence type="ECO:0000256" key="9">
    <source>
        <dbReference type="ARBA" id="ARBA00023136"/>
    </source>
</evidence>
<dbReference type="Gene3D" id="3.40.50.300">
    <property type="entry name" value="P-loop containing nucleotide triphosphate hydrolases"/>
    <property type="match status" value="2"/>
</dbReference>
<dbReference type="PANTHER" id="PTHR45136">
    <property type="entry name" value="ABC TRANSPORTER DOMAIN-CONTAINING PROTEIN"/>
    <property type="match status" value="1"/>
</dbReference>
<keyword evidence="17" id="KW-1185">Reference proteome</keyword>
<accession>A0A8T0IYW3</accession>
<feature type="domain" description="ABC transmembrane type-1" evidence="15">
    <location>
        <begin position="750"/>
        <end position="1037"/>
    </location>
</feature>
<keyword evidence="10" id="KW-0325">Glycoprotein</keyword>
<feature type="transmembrane region" description="Helical" evidence="13">
    <location>
        <begin position="897"/>
        <end position="916"/>
    </location>
</feature>
<evidence type="ECO:0000256" key="11">
    <source>
        <dbReference type="PROSITE-ProRule" id="PRU00117"/>
    </source>
</evidence>
<dbReference type="FunFam" id="3.40.50.300:FF:000205">
    <property type="entry name" value="ABC transporter B family member 4"/>
    <property type="match status" value="1"/>
</dbReference>
<feature type="transmembrane region" description="Helical" evidence="13">
    <location>
        <begin position="213"/>
        <end position="231"/>
    </location>
</feature>
<dbReference type="SUPFAM" id="SSF90123">
    <property type="entry name" value="ABC transporter transmembrane region"/>
    <property type="match status" value="2"/>
</dbReference>
<comment type="subcellular location">
    <subcellularLocation>
        <location evidence="1">Membrane</location>
        <topology evidence="1">Multi-pass membrane protein</topology>
    </subcellularLocation>
</comment>
<dbReference type="SUPFAM" id="SSF52540">
    <property type="entry name" value="P-loop containing nucleoside triphosphate hydrolases"/>
    <property type="match status" value="2"/>
</dbReference>
<evidence type="ECO:0000256" key="3">
    <source>
        <dbReference type="ARBA" id="ARBA00022448"/>
    </source>
</evidence>
<dbReference type="Pfam" id="PF00664">
    <property type="entry name" value="ABC_membrane"/>
    <property type="match status" value="2"/>
</dbReference>
<keyword evidence="6" id="KW-0547">Nucleotide-binding</keyword>
<feature type="domain" description="ABC transporter" evidence="14">
    <location>
        <begin position="408"/>
        <end position="644"/>
    </location>
</feature>
<feature type="transmembrane region" description="Helical" evidence="13">
    <location>
        <begin position="984"/>
        <end position="1004"/>
    </location>
</feature>
<dbReference type="GO" id="GO:0016887">
    <property type="term" value="F:ATP hydrolysis activity"/>
    <property type="evidence" value="ECO:0007669"/>
    <property type="project" value="InterPro"/>
</dbReference>
<evidence type="ECO:0000256" key="2">
    <source>
        <dbReference type="ARBA" id="ARBA00007577"/>
    </source>
</evidence>
<keyword evidence="8 13" id="KW-1133">Transmembrane helix</keyword>
<keyword evidence="7" id="KW-0067">ATP-binding</keyword>
<dbReference type="PROSITE" id="PS50893">
    <property type="entry name" value="ABC_TRANSPORTER_2"/>
    <property type="match status" value="2"/>
</dbReference>
<gene>
    <name evidence="16" type="ORF">KC19_2G215300</name>
</gene>
<organism evidence="16 17">
    <name type="scientific">Ceratodon purpureus</name>
    <name type="common">Fire moss</name>
    <name type="synonym">Dicranum purpureum</name>
    <dbReference type="NCBI Taxonomy" id="3225"/>
    <lineage>
        <taxon>Eukaryota</taxon>
        <taxon>Viridiplantae</taxon>
        <taxon>Streptophyta</taxon>
        <taxon>Embryophyta</taxon>
        <taxon>Bryophyta</taxon>
        <taxon>Bryophytina</taxon>
        <taxon>Bryopsida</taxon>
        <taxon>Dicranidae</taxon>
        <taxon>Pseudoditrichales</taxon>
        <taxon>Ditrichaceae</taxon>
        <taxon>Ceratodon</taxon>
    </lineage>
</organism>
<feature type="transmembrane region" description="Helical" evidence="13">
    <location>
        <begin position="237"/>
        <end position="256"/>
    </location>
</feature>
<evidence type="ECO:0000256" key="8">
    <source>
        <dbReference type="ARBA" id="ARBA00022989"/>
    </source>
</evidence>
<keyword evidence="11" id="KW-0694">RNA-binding</keyword>
<dbReference type="Proteomes" id="UP000822688">
    <property type="component" value="Chromosome 2"/>
</dbReference>
<dbReference type="PROSITE" id="PS50929">
    <property type="entry name" value="ABC_TM1F"/>
    <property type="match status" value="2"/>
</dbReference>
<keyword evidence="4 13" id="KW-0812">Transmembrane</keyword>
<sequence length="1323" mass="144747">MFRREDDGVNQESFPREKQMETNDRYYLTGLPSAAPNSQCIELEQIKSERSLKAMEVPKKKKEEPPSVAYYKLYSFADSYDVLLIFLGTMGACMHGVAIPVFFVFFGKLIDAFGKYSNDTETMSKEVSKNALFFLYLAIVVFVSAWLEVACWMQTGERQSARMRVAYLKAMLAQDVGFFDTDASTGEIVSRISSDTLLVQDAISEKAGNYVHYMARFISGFAVGFTSVWQLTLVTLAVVPLIALAGGSYAVVMIGLTSRSQKAYSKAGEISEEAISQVRTVYSFVGENKAIKKYSDALETTLKLGKKGGLAKGLGVGCTYGLLFGAWALLLWYAHILVFKNITNGGQAFTTILNVIISGIALGQAAPNLTTFGKGKAAGYNILSMIAKKPLVSRNRDGSILCQVRGQIQFKSVAFSYPSRPEVQIFQNLCLTIPAGKTAAMVGGSGSGKSTVIALIERFYDPSSGEVLLDGFNIKNLELQWLREQIGLVNQEPALFATSILENILYGKDGATMQEIQNAAKAANAHSFINSLPNGYDTQVGERGVQLSGGQKQRVAIARAMLKNPRILLLDEATSALDSGSESIVQEALDRLMVDRTTVVVAHRLSTIKNADMIAVLQQGVVVEIGTHADLLARGEAGAYSQLVKTQEATGQSKMPEARADQDQVETAHITTHRRHSRGSSISQRFSQRWSFRLGDSFRMGGSFRQAPDPETESWLGEENEFSLVLPKPHSSPSMWRLLKMNSPEWPYAVLGSIGAIMAGGETPLFALAISQMLVTFYNPDHDYVRHEVRKICLIFAAATIVTVLIYLLQHYFYGLMGEVLTMRVRKKLFSSILTQEVGWFDEEKNNSNLVSARLATDATLVKAAVGDRMSTILQNLALVITAFCIAFYLQWKVAGIILLTFPLLIGSAVGEQLFLKGFGGDLGKAYGRASMVAGEAVGNIRTIAAFCAEDKVLDLFIRELEEPKKKTFLRGQLSGVGYGLSQFFMYASYGLALWYASTLVKAGKAHFDEVLKVFMVLIITAFGVAETLALAPDIVKGSHALASIFEILDRKSAIDPENPLGEEVTRITGEIELKHVSFAYPARPDIHIFTNFDLKIKAGRSLALVGQSGSGKSSIIALIQRFYDPLNGAVMIDGTDIRKLKLRSLRRHIGLVSQEPSLFACTIYENILYGRDGATESEVIEAAKAANAHTFISGLPNGYQTEVGERGVQLSGGQKQRVAIARAVLKDPTILLLDEATSALDSQSEKVVQEALDRLMYGRTTVVIAHRLSTIRNVHTIAVIKEGQVVEQGSHRTLMAKNEGVYAQLVNLQQHKTGTDATISLS</sequence>
<feature type="transmembrane region" description="Helical" evidence="13">
    <location>
        <begin position="873"/>
        <end position="890"/>
    </location>
</feature>
<dbReference type="Gene3D" id="1.20.1560.10">
    <property type="entry name" value="ABC transporter type 1, transmembrane domain"/>
    <property type="match status" value="1"/>
</dbReference>
<feature type="transmembrane region" description="Helical" evidence="13">
    <location>
        <begin position="1011"/>
        <end position="1032"/>
    </location>
</feature>
<dbReference type="InterPro" id="IPR036640">
    <property type="entry name" value="ABC1_TM_sf"/>
</dbReference>
<evidence type="ECO:0000313" key="17">
    <source>
        <dbReference type="Proteomes" id="UP000822688"/>
    </source>
</evidence>
<evidence type="ECO:0000256" key="1">
    <source>
        <dbReference type="ARBA" id="ARBA00004141"/>
    </source>
</evidence>
<keyword evidence="3" id="KW-0813">Transport</keyword>
<evidence type="ECO:0000256" key="13">
    <source>
        <dbReference type="SAM" id="Phobius"/>
    </source>
</evidence>
<evidence type="ECO:0000256" key="6">
    <source>
        <dbReference type="ARBA" id="ARBA00022741"/>
    </source>
</evidence>
<feature type="domain" description="ABC transporter" evidence="14">
    <location>
        <begin position="1072"/>
        <end position="1308"/>
    </location>
</feature>
<dbReference type="InterPro" id="IPR011527">
    <property type="entry name" value="ABC1_TM_dom"/>
</dbReference>
<dbReference type="InterPro" id="IPR003439">
    <property type="entry name" value="ABC_transporter-like_ATP-bd"/>
</dbReference>
<comment type="caution">
    <text evidence="16">The sequence shown here is derived from an EMBL/GenBank/DDBJ whole genome shotgun (WGS) entry which is preliminary data.</text>
</comment>
<keyword evidence="9 13" id="KW-0472">Membrane</keyword>
<keyword evidence="5" id="KW-0677">Repeat</keyword>
<evidence type="ECO:0000256" key="5">
    <source>
        <dbReference type="ARBA" id="ARBA00022737"/>
    </source>
</evidence>
<evidence type="ECO:0000259" key="15">
    <source>
        <dbReference type="PROSITE" id="PS50929"/>
    </source>
</evidence>
<dbReference type="InterPro" id="IPR027417">
    <property type="entry name" value="P-loop_NTPase"/>
</dbReference>
<feature type="transmembrane region" description="Helical" evidence="13">
    <location>
        <begin position="82"/>
        <end position="106"/>
    </location>
</feature>
<dbReference type="CDD" id="cd18578">
    <property type="entry name" value="ABC_6TM_Pgp_ABCB1_D2_like"/>
    <property type="match status" value="1"/>
</dbReference>
<evidence type="ECO:0000256" key="7">
    <source>
        <dbReference type="ARBA" id="ARBA00022840"/>
    </source>
</evidence>
<feature type="transmembrane region" description="Helical" evidence="13">
    <location>
        <begin position="133"/>
        <end position="153"/>
    </location>
</feature>
<dbReference type="CDD" id="cd18577">
    <property type="entry name" value="ABC_6TM_Pgp_ABCB1_D1_like"/>
    <property type="match status" value="1"/>
</dbReference>
<evidence type="ECO:0000256" key="12">
    <source>
        <dbReference type="SAM" id="MobiDB-lite"/>
    </source>
</evidence>
<feature type="transmembrane region" description="Helical" evidence="13">
    <location>
        <begin position="746"/>
        <end position="771"/>
    </location>
</feature>
<feature type="region of interest" description="Disordered" evidence="12">
    <location>
        <begin position="1"/>
        <end position="22"/>
    </location>
</feature>
<dbReference type="SMART" id="SM00382">
    <property type="entry name" value="AAA"/>
    <property type="match status" value="2"/>
</dbReference>
<feature type="transmembrane region" description="Helical" evidence="13">
    <location>
        <begin position="313"/>
        <end position="334"/>
    </location>
</feature>
<evidence type="ECO:0000256" key="4">
    <source>
        <dbReference type="ARBA" id="ARBA00022692"/>
    </source>
</evidence>
<dbReference type="GO" id="GO:0016020">
    <property type="term" value="C:membrane"/>
    <property type="evidence" value="ECO:0007669"/>
    <property type="project" value="UniProtKB-SubCell"/>
</dbReference>
<comment type="similarity">
    <text evidence="2">Belongs to the ABC transporter superfamily. ABCB family. Multidrug resistance exporter (TC 3.A.1.201) subfamily.</text>
</comment>
<dbReference type="GO" id="GO:0005524">
    <property type="term" value="F:ATP binding"/>
    <property type="evidence" value="ECO:0007669"/>
    <property type="project" value="UniProtKB-KW"/>
</dbReference>
<proteinExistence type="inferred from homology"/>
<evidence type="ECO:0000259" key="14">
    <source>
        <dbReference type="PROSITE" id="PS50893"/>
    </source>
</evidence>
<dbReference type="CDD" id="cd03249">
    <property type="entry name" value="ABC_MTABC3_MDL1_MDL2"/>
    <property type="match status" value="2"/>
</dbReference>
<dbReference type="PANTHER" id="PTHR45136:SF2">
    <property type="entry name" value="ABC TRANSPORTER DOMAIN-CONTAINING PROTEIN"/>
    <property type="match status" value="1"/>
</dbReference>
<evidence type="ECO:0000256" key="10">
    <source>
        <dbReference type="ARBA" id="ARBA00023180"/>
    </source>
</evidence>